<dbReference type="Gene3D" id="3.40.50.2300">
    <property type="match status" value="1"/>
</dbReference>
<sequence>MRILFVCTGNTCRSPMAEALFQERIRQLGKIDEIEVRSAGIIANKRFTVASNSLTILSEYGIQYEQKPQGISLELIQWADLVLTMTRLHKYLAIAIFPELSDKTFTLKEFVGYPTSLDIADPVGKSLSRYRQCAQEIDQALDILQHRLSGKNPFTLPTPQPLPRGIFLLKWILKWLIANG</sequence>
<comment type="caution">
    <text evidence="2">The sequence shown here is derived from an EMBL/GenBank/DDBJ whole genome shotgun (WGS) entry which is preliminary data.</text>
</comment>
<dbReference type="GO" id="GO:0004725">
    <property type="term" value="F:protein tyrosine phosphatase activity"/>
    <property type="evidence" value="ECO:0007669"/>
    <property type="project" value="TreeGrafter"/>
</dbReference>
<evidence type="ECO:0000313" key="3">
    <source>
        <dbReference type="Proteomes" id="UP001050975"/>
    </source>
</evidence>
<dbReference type="InterPro" id="IPR023485">
    <property type="entry name" value="Ptyr_pPase"/>
</dbReference>
<feature type="domain" description="Phosphotyrosine protein phosphatase I" evidence="1">
    <location>
        <begin position="1"/>
        <end position="147"/>
    </location>
</feature>
<protein>
    <submittedName>
        <fullName evidence="2">Protein-tyrosine-phosphatase</fullName>
    </submittedName>
</protein>
<name>A0AAV3XAH3_9CYAN</name>
<gene>
    <name evidence="2" type="primary">wzb</name>
    <name evidence="2" type="ORF">MiSe_46290</name>
</gene>
<evidence type="ECO:0000259" key="1">
    <source>
        <dbReference type="SMART" id="SM00226"/>
    </source>
</evidence>
<accession>A0AAV3XAH3</accession>
<dbReference type="Proteomes" id="UP001050975">
    <property type="component" value="Unassembled WGS sequence"/>
</dbReference>
<dbReference type="EMBL" id="BLAY01000076">
    <property type="protein sequence ID" value="GET39857.1"/>
    <property type="molecule type" value="Genomic_DNA"/>
</dbReference>
<dbReference type="PANTHER" id="PTHR11717:SF31">
    <property type="entry name" value="LOW MOLECULAR WEIGHT PROTEIN-TYROSINE-PHOSPHATASE ETP-RELATED"/>
    <property type="match status" value="1"/>
</dbReference>
<dbReference type="SUPFAM" id="SSF52788">
    <property type="entry name" value="Phosphotyrosine protein phosphatases I"/>
    <property type="match status" value="1"/>
</dbReference>
<dbReference type="Pfam" id="PF01451">
    <property type="entry name" value="LMWPc"/>
    <property type="match status" value="1"/>
</dbReference>
<proteinExistence type="predicted"/>
<dbReference type="PANTHER" id="PTHR11717">
    <property type="entry name" value="LOW MOLECULAR WEIGHT PROTEIN TYROSINE PHOSPHATASE"/>
    <property type="match status" value="1"/>
</dbReference>
<dbReference type="RefSeq" id="WP_226585494.1">
    <property type="nucleotide sequence ID" value="NZ_BLAY01000076.1"/>
</dbReference>
<dbReference type="InterPro" id="IPR036196">
    <property type="entry name" value="Ptyr_pPase_sf"/>
</dbReference>
<reference evidence="2" key="1">
    <citation type="submission" date="2019-10" db="EMBL/GenBank/DDBJ databases">
        <title>Draft genome sequece of Microseira wollei NIES-4236.</title>
        <authorList>
            <person name="Yamaguchi H."/>
            <person name="Suzuki S."/>
            <person name="Kawachi M."/>
        </authorList>
    </citation>
    <scope>NUCLEOTIDE SEQUENCE</scope>
    <source>
        <strain evidence="2">NIES-4236</strain>
    </source>
</reference>
<dbReference type="AlphaFoldDB" id="A0AAV3XAH3"/>
<keyword evidence="3" id="KW-1185">Reference proteome</keyword>
<dbReference type="InterPro" id="IPR050438">
    <property type="entry name" value="LMW_PTPase"/>
</dbReference>
<dbReference type="SMART" id="SM00226">
    <property type="entry name" value="LMWPc"/>
    <property type="match status" value="1"/>
</dbReference>
<organism evidence="2 3">
    <name type="scientific">Microseira wollei NIES-4236</name>
    <dbReference type="NCBI Taxonomy" id="2530354"/>
    <lineage>
        <taxon>Bacteria</taxon>
        <taxon>Bacillati</taxon>
        <taxon>Cyanobacteriota</taxon>
        <taxon>Cyanophyceae</taxon>
        <taxon>Oscillatoriophycideae</taxon>
        <taxon>Aerosakkonematales</taxon>
        <taxon>Aerosakkonemataceae</taxon>
        <taxon>Microseira</taxon>
    </lineage>
</organism>
<evidence type="ECO:0000313" key="2">
    <source>
        <dbReference type="EMBL" id="GET39857.1"/>
    </source>
</evidence>
<dbReference type="CDD" id="cd16344">
    <property type="entry name" value="LMWPAP"/>
    <property type="match status" value="1"/>
</dbReference>